<dbReference type="Ensembl" id="ENSCINT00000027134.2">
    <property type="protein sequence ID" value="ENSCINP00000026888.2"/>
    <property type="gene ID" value="ENSCING00000015007.2"/>
</dbReference>
<evidence type="ECO:0000313" key="3">
    <source>
        <dbReference type="Proteomes" id="UP000008144"/>
    </source>
</evidence>
<dbReference type="AlphaFoldDB" id="F6U7A5"/>
<keyword evidence="3" id="KW-1185">Reference proteome</keyword>
<name>F6U7A5_CIOIN</name>
<reference evidence="2" key="3">
    <citation type="submission" date="2025-09" db="UniProtKB">
        <authorList>
            <consortium name="Ensembl"/>
        </authorList>
    </citation>
    <scope>IDENTIFICATION</scope>
</reference>
<protein>
    <submittedName>
        <fullName evidence="2">Uncharacterized protein</fullName>
    </submittedName>
</protein>
<sequence length="243" mass="27145">SIAHGTRDSGLQRGSTFSSYSLASAPSQQVLGQIGLPLNSDNGTSPFITVNYGDGQQVLVNVDCAILHLFLHLRARYVADGWQFDEDIIITGPPIVEKPPSPTKEDRLKRDLNPLQPKLFTCFDLLDEGHAPLEFCNKDPMTKVRNFVNDRATYLFCKVKRTHSGVIKEAVPLLAKTPLELKRRIDTVLRTIERSNKRRGGRGTDRSPTGKTSLLPGRRDHRLSITSQSNRTFANVVRNLQTK</sequence>
<dbReference type="Proteomes" id="UP000008144">
    <property type="component" value="Unassembled WGS sequence"/>
</dbReference>
<dbReference type="InParanoid" id="F6U7A5"/>
<dbReference type="InterPro" id="IPR039471">
    <property type="entry name" value="CXorf65-like"/>
</dbReference>
<dbReference type="OMA" id="DCAILHL"/>
<evidence type="ECO:0000313" key="2">
    <source>
        <dbReference type="Ensembl" id="ENSCINP00000026888.2"/>
    </source>
</evidence>
<evidence type="ECO:0000256" key="1">
    <source>
        <dbReference type="SAM" id="MobiDB-lite"/>
    </source>
</evidence>
<dbReference type="PANTHER" id="PTHR33887:SF6">
    <property type="entry name" value="CIDE-N DOMAIN-CONTAINING PROTEIN"/>
    <property type="match status" value="1"/>
</dbReference>
<feature type="region of interest" description="Disordered" evidence="1">
    <location>
        <begin position="194"/>
        <end position="224"/>
    </location>
</feature>
<dbReference type="PANTHER" id="PTHR33887">
    <property type="entry name" value="PB1 DOMAIN-CONTAINING PROTEIN"/>
    <property type="match status" value="1"/>
</dbReference>
<organism evidence="2 3">
    <name type="scientific">Ciona intestinalis</name>
    <name type="common">Transparent sea squirt</name>
    <name type="synonym">Ascidia intestinalis</name>
    <dbReference type="NCBI Taxonomy" id="7719"/>
    <lineage>
        <taxon>Eukaryota</taxon>
        <taxon>Metazoa</taxon>
        <taxon>Chordata</taxon>
        <taxon>Tunicata</taxon>
        <taxon>Ascidiacea</taxon>
        <taxon>Phlebobranchia</taxon>
        <taxon>Cionidae</taxon>
        <taxon>Ciona</taxon>
    </lineage>
</organism>
<dbReference type="HOGENOM" id="CLU_1144791_0_0_1"/>
<proteinExistence type="predicted"/>
<reference evidence="3" key="1">
    <citation type="journal article" date="2002" name="Science">
        <title>The draft genome of Ciona intestinalis: insights into chordate and vertebrate origins.</title>
        <authorList>
            <person name="Dehal P."/>
            <person name="Satou Y."/>
            <person name="Campbell R.K."/>
            <person name="Chapman J."/>
            <person name="Degnan B."/>
            <person name="De Tomaso A."/>
            <person name="Davidson B."/>
            <person name="Di Gregorio A."/>
            <person name="Gelpke M."/>
            <person name="Goodstein D.M."/>
            <person name="Harafuji N."/>
            <person name="Hastings K.E."/>
            <person name="Ho I."/>
            <person name="Hotta K."/>
            <person name="Huang W."/>
            <person name="Kawashima T."/>
            <person name="Lemaire P."/>
            <person name="Martinez D."/>
            <person name="Meinertzhagen I.A."/>
            <person name="Necula S."/>
            <person name="Nonaka M."/>
            <person name="Putnam N."/>
            <person name="Rash S."/>
            <person name="Saiga H."/>
            <person name="Satake M."/>
            <person name="Terry A."/>
            <person name="Yamada L."/>
            <person name="Wang H.G."/>
            <person name="Awazu S."/>
            <person name="Azumi K."/>
            <person name="Boore J."/>
            <person name="Branno M."/>
            <person name="Chin-Bow S."/>
            <person name="DeSantis R."/>
            <person name="Doyle S."/>
            <person name="Francino P."/>
            <person name="Keys D.N."/>
            <person name="Haga S."/>
            <person name="Hayashi H."/>
            <person name="Hino K."/>
            <person name="Imai K.S."/>
            <person name="Inaba K."/>
            <person name="Kano S."/>
            <person name="Kobayashi K."/>
            <person name="Kobayashi M."/>
            <person name="Lee B.I."/>
            <person name="Makabe K.W."/>
            <person name="Manohar C."/>
            <person name="Matassi G."/>
            <person name="Medina M."/>
            <person name="Mochizuki Y."/>
            <person name="Mount S."/>
            <person name="Morishita T."/>
            <person name="Miura S."/>
            <person name="Nakayama A."/>
            <person name="Nishizaka S."/>
            <person name="Nomoto H."/>
            <person name="Ohta F."/>
            <person name="Oishi K."/>
            <person name="Rigoutsos I."/>
            <person name="Sano M."/>
            <person name="Sasaki A."/>
            <person name="Sasakura Y."/>
            <person name="Shoguchi E."/>
            <person name="Shin-i T."/>
            <person name="Spagnuolo A."/>
            <person name="Stainier D."/>
            <person name="Suzuki M.M."/>
            <person name="Tassy O."/>
            <person name="Takatori N."/>
            <person name="Tokuoka M."/>
            <person name="Yagi K."/>
            <person name="Yoshizaki F."/>
            <person name="Wada S."/>
            <person name="Zhang C."/>
            <person name="Hyatt P.D."/>
            <person name="Larimer F."/>
            <person name="Detter C."/>
            <person name="Doggett N."/>
            <person name="Glavina T."/>
            <person name="Hawkins T."/>
            <person name="Richardson P."/>
            <person name="Lucas S."/>
            <person name="Kohara Y."/>
            <person name="Levine M."/>
            <person name="Satoh N."/>
            <person name="Rokhsar D.S."/>
        </authorList>
    </citation>
    <scope>NUCLEOTIDE SEQUENCE [LARGE SCALE GENOMIC DNA]</scope>
</reference>
<reference evidence="2" key="2">
    <citation type="submission" date="2025-08" db="UniProtKB">
        <authorList>
            <consortium name="Ensembl"/>
        </authorList>
    </citation>
    <scope>IDENTIFICATION</scope>
</reference>
<accession>F6U7A5</accession>